<organism evidence="8 9">
    <name type="scientific">Syntrophaceticus schinkii</name>
    <dbReference type="NCBI Taxonomy" id="499207"/>
    <lineage>
        <taxon>Bacteria</taxon>
        <taxon>Bacillati</taxon>
        <taxon>Bacillota</taxon>
        <taxon>Clostridia</taxon>
        <taxon>Thermoanaerobacterales</taxon>
        <taxon>Thermoanaerobacterales Family III. Incertae Sedis</taxon>
        <taxon>Syntrophaceticus</taxon>
    </lineage>
</organism>
<feature type="transmembrane region" description="Helical" evidence="6">
    <location>
        <begin position="104"/>
        <end position="125"/>
    </location>
</feature>
<dbReference type="PANTHER" id="PTHR35007">
    <property type="entry name" value="INTEGRAL MEMBRANE PROTEIN-RELATED"/>
    <property type="match status" value="1"/>
</dbReference>
<dbReference type="Pfam" id="PF00482">
    <property type="entry name" value="T2SSF"/>
    <property type="match status" value="1"/>
</dbReference>
<keyword evidence="3 6" id="KW-0812">Transmembrane</keyword>
<comment type="subcellular location">
    <subcellularLocation>
        <location evidence="1">Cell membrane</location>
        <topology evidence="1">Multi-pass membrane protein</topology>
    </subcellularLocation>
</comment>
<dbReference type="RefSeq" id="WP_052835345.1">
    <property type="nucleotide sequence ID" value="NZ_CDRZ01000090.1"/>
</dbReference>
<evidence type="ECO:0000313" key="8">
    <source>
        <dbReference type="EMBL" id="CEO88373.1"/>
    </source>
</evidence>
<dbReference type="OrthoDB" id="9810662at2"/>
<dbReference type="AlphaFoldDB" id="A0A0B7MJM8"/>
<keyword evidence="9" id="KW-1185">Reference proteome</keyword>
<name>A0A0B7MJM8_9FIRM</name>
<proteinExistence type="predicted"/>
<evidence type="ECO:0000256" key="2">
    <source>
        <dbReference type="ARBA" id="ARBA00022475"/>
    </source>
</evidence>
<evidence type="ECO:0000313" key="9">
    <source>
        <dbReference type="Proteomes" id="UP000046155"/>
    </source>
</evidence>
<evidence type="ECO:0000256" key="4">
    <source>
        <dbReference type="ARBA" id="ARBA00022989"/>
    </source>
</evidence>
<keyword evidence="4 6" id="KW-1133">Transmembrane helix</keyword>
<sequence length="305" mass="34464">MLYFALALVFASSCLLMVGIYRLIFQDRILMAGRLAQLNKNKQTNPRLRDDLQLPLWQRIGKPLLSKVTRLFTHRMSSEKRVQLDKRLQAAGNPMGLDAGGFRLLQVIFTAVTVGAVLFRGYALGSSLKDLLLFLIVALACGMLLPEYLLSMRIKERRREVVRALPDVLDLLTVSVEAGLGFDLALVRVTERFPGVLAQELGRALQEMKLGRSRREALQDMADRVGAEDLSNFVRSLVQADQLGVGMGNILRLQSDEIRRKRRQRAEEQAMKAPVKMLFPLLFFIFPALFVVLLGPAMMQIFRHL</sequence>
<dbReference type="GO" id="GO:0005886">
    <property type="term" value="C:plasma membrane"/>
    <property type="evidence" value="ECO:0007669"/>
    <property type="project" value="UniProtKB-SubCell"/>
</dbReference>
<evidence type="ECO:0000256" key="1">
    <source>
        <dbReference type="ARBA" id="ARBA00004651"/>
    </source>
</evidence>
<keyword evidence="5 6" id="KW-0472">Membrane</keyword>
<feature type="transmembrane region" description="Helical" evidence="6">
    <location>
        <begin position="131"/>
        <end position="150"/>
    </location>
</feature>
<evidence type="ECO:0000256" key="5">
    <source>
        <dbReference type="ARBA" id="ARBA00023136"/>
    </source>
</evidence>
<dbReference type="EMBL" id="CDRZ01000090">
    <property type="protein sequence ID" value="CEO88373.1"/>
    <property type="molecule type" value="Genomic_DNA"/>
</dbReference>
<protein>
    <submittedName>
        <fullName evidence="8">Type II secretion system F domain protein</fullName>
    </submittedName>
</protein>
<dbReference type="Proteomes" id="UP000046155">
    <property type="component" value="Unassembled WGS sequence"/>
</dbReference>
<reference evidence="9" key="1">
    <citation type="submission" date="2015-01" db="EMBL/GenBank/DDBJ databases">
        <authorList>
            <person name="Manzoor Shahid"/>
            <person name="Zubair Saima"/>
        </authorList>
    </citation>
    <scope>NUCLEOTIDE SEQUENCE [LARGE SCALE GENOMIC DNA]</scope>
    <source>
        <strain evidence="9">Sp3</strain>
    </source>
</reference>
<feature type="transmembrane region" description="Helical" evidence="6">
    <location>
        <begin position="278"/>
        <end position="302"/>
    </location>
</feature>
<keyword evidence="2" id="KW-1003">Cell membrane</keyword>
<evidence type="ECO:0000256" key="6">
    <source>
        <dbReference type="SAM" id="Phobius"/>
    </source>
</evidence>
<evidence type="ECO:0000256" key="3">
    <source>
        <dbReference type="ARBA" id="ARBA00022692"/>
    </source>
</evidence>
<dbReference type="PANTHER" id="PTHR35007:SF2">
    <property type="entry name" value="PILUS ASSEMBLE PROTEIN"/>
    <property type="match status" value="1"/>
</dbReference>
<dbReference type="InterPro" id="IPR018076">
    <property type="entry name" value="T2SS_GspF_dom"/>
</dbReference>
<accession>A0A0B7MJM8</accession>
<feature type="transmembrane region" description="Helical" evidence="6">
    <location>
        <begin position="6"/>
        <end position="25"/>
    </location>
</feature>
<gene>
    <name evidence="8" type="ORF">SSCH_180021</name>
</gene>
<feature type="domain" description="Type II secretion system protein GspF" evidence="7">
    <location>
        <begin position="169"/>
        <end position="294"/>
    </location>
</feature>
<evidence type="ECO:0000259" key="7">
    <source>
        <dbReference type="Pfam" id="PF00482"/>
    </source>
</evidence>